<dbReference type="AlphaFoldDB" id="A0A2P8DBH3"/>
<dbReference type="InterPro" id="IPR001279">
    <property type="entry name" value="Metallo-B-lactamas"/>
</dbReference>
<evidence type="ECO:0000259" key="1">
    <source>
        <dbReference type="SMART" id="SM00849"/>
    </source>
</evidence>
<dbReference type="PANTHER" id="PTHR42663:SF6">
    <property type="entry name" value="HYDROLASE C777.06C-RELATED"/>
    <property type="match status" value="1"/>
</dbReference>
<name>A0A2P8DBH3_9BACT</name>
<sequence length="258" mass="29029">MAKITFLGTGTSQGVPFIGCTCAVCSSKDPRDNRLRSAIWVQSEETSVVIDAGPDFRYQMLRARVPRIDAIVFTHGHKDHVAGLDDVRAYNYWQNEGIDLYADPNAEEILRREFHYAFSGVSYPGIPVLNIRPMTGAPFIIGDLDFIPVKVLHYKLDVYGYRIGDFTYITDANYIAPEEMDKIRGSRFLVLNALRHETHISHFTLEEAIAIARDIGAERTYFTHASHQLGLHTEIEAGLPDGMFMAYDGLVLDIDEKA</sequence>
<evidence type="ECO:0000313" key="3">
    <source>
        <dbReference type="Proteomes" id="UP000240572"/>
    </source>
</evidence>
<reference evidence="2 3" key="1">
    <citation type="submission" date="2018-03" db="EMBL/GenBank/DDBJ databases">
        <title>Genomic Encyclopedia of Type Strains, Phase III (KMG-III): the genomes of soil and plant-associated and newly described type strains.</title>
        <authorList>
            <person name="Whitman W."/>
        </authorList>
    </citation>
    <scope>NUCLEOTIDE SEQUENCE [LARGE SCALE GENOMIC DNA]</scope>
    <source>
        <strain evidence="2 3">CGMCC 1.12700</strain>
    </source>
</reference>
<keyword evidence="3" id="KW-1185">Reference proteome</keyword>
<evidence type="ECO:0000313" key="2">
    <source>
        <dbReference type="EMBL" id="PSK94573.1"/>
    </source>
</evidence>
<proteinExistence type="predicted"/>
<dbReference type="SMART" id="SM00849">
    <property type="entry name" value="Lactamase_B"/>
    <property type="match status" value="1"/>
</dbReference>
<protein>
    <submittedName>
        <fullName evidence="2">Phosphoribosyl 1,2-cyclic phosphate phosphodiesterase</fullName>
    </submittedName>
</protein>
<dbReference type="Gene3D" id="3.60.15.10">
    <property type="entry name" value="Ribonuclease Z/Hydroxyacylglutathione hydrolase-like"/>
    <property type="match status" value="1"/>
</dbReference>
<dbReference type="InterPro" id="IPR036866">
    <property type="entry name" value="RibonucZ/Hydroxyglut_hydro"/>
</dbReference>
<dbReference type="EMBL" id="PYGD01000001">
    <property type="protein sequence ID" value="PSK94573.1"/>
    <property type="molecule type" value="Genomic_DNA"/>
</dbReference>
<organism evidence="2 3">
    <name type="scientific">Taibaiella chishuiensis</name>
    <dbReference type="NCBI Taxonomy" id="1434707"/>
    <lineage>
        <taxon>Bacteria</taxon>
        <taxon>Pseudomonadati</taxon>
        <taxon>Bacteroidota</taxon>
        <taxon>Chitinophagia</taxon>
        <taxon>Chitinophagales</taxon>
        <taxon>Chitinophagaceae</taxon>
        <taxon>Taibaiella</taxon>
    </lineage>
</organism>
<dbReference type="CDD" id="cd16279">
    <property type="entry name" value="metallo-hydrolase-like_MBL-fold"/>
    <property type="match status" value="1"/>
</dbReference>
<accession>A0A2P8DBH3</accession>
<gene>
    <name evidence="2" type="ORF">B0I18_101729</name>
</gene>
<dbReference type="Proteomes" id="UP000240572">
    <property type="component" value="Unassembled WGS sequence"/>
</dbReference>
<dbReference type="RefSeq" id="WP_245882043.1">
    <property type="nucleotide sequence ID" value="NZ_PYGD01000001.1"/>
</dbReference>
<dbReference type="PANTHER" id="PTHR42663">
    <property type="entry name" value="HYDROLASE C777.06C-RELATED-RELATED"/>
    <property type="match status" value="1"/>
</dbReference>
<dbReference type="Pfam" id="PF12706">
    <property type="entry name" value="Lactamase_B_2"/>
    <property type="match status" value="1"/>
</dbReference>
<dbReference type="SUPFAM" id="SSF56281">
    <property type="entry name" value="Metallo-hydrolase/oxidoreductase"/>
    <property type="match status" value="1"/>
</dbReference>
<comment type="caution">
    <text evidence="2">The sequence shown here is derived from an EMBL/GenBank/DDBJ whole genome shotgun (WGS) entry which is preliminary data.</text>
</comment>
<feature type="domain" description="Metallo-beta-lactamase" evidence="1">
    <location>
        <begin position="35"/>
        <end position="224"/>
    </location>
</feature>